<protein>
    <submittedName>
        <fullName evidence="1">Uncharacterized protein</fullName>
    </submittedName>
</protein>
<proteinExistence type="predicted"/>
<comment type="caution">
    <text evidence="1">The sequence shown here is derived from an EMBL/GenBank/DDBJ whole genome shotgun (WGS) entry which is preliminary data.</text>
</comment>
<organism evidence="1">
    <name type="scientific">marine sediment metagenome</name>
    <dbReference type="NCBI Taxonomy" id="412755"/>
    <lineage>
        <taxon>unclassified sequences</taxon>
        <taxon>metagenomes</taxon>
        <taxon>ecological metagenomes</taxon>
    </lineage>
</organism>
<evidence type="ECO:0000313" key="1">
    <source>
        <dbReference type="EMBL" id="GAG26591.1"/>
    </source>
</evidence>
<gene>
    <name evidence="1" type="ORF">S01H1_53785</name>
</gene>
<sequence>MAKKSVNTQQLLKKLAELGIKDPLKSNTLGEVYLMLSLRCNL</sequence>
<feature type="non-terminal residue" evidence="1">
    <location>
        <position position="42"/>
    </location>
</feature>
<dbReference type="AlphaFoldDB" id="X0XNQ9"/>
<name>X0XNQ9_9ZZZZ</name>
<reference evidence="1" key="1">
    <citation type="journal article" date="2014" name="Front. Microbiol.">
        <title>High frequency of phylogenetically diverse reductive dehalogenase-homologous genes in deep subseafloor sedimentary metagenomes.</title>
        <authorList>
            <person name="Kawai M."/>
            <person name="Futagami T."/>
            <person name="Toyoda A."/>
            <person name="Takaki Y."/>
            <person name="Nishi S."/>
            <person name="Hori S."/>
            <person name="Arai W."/>
            <person name="Tsubouchi T."/>
            <person name="Morono Y."/>
            <person name="Uchiyama I."/>
            <person name="Ito T."/>
            <person name="Fujiyama A."/>
            <person name="Inagaki F."/>
            <person name="Takami H."/>
        </authorList>
    </citation>
    <scope>NUCLEOTIDE SEQUENCE</scope>
    <source>
        <strain evidence="1">Expedition CK06-06</strain>
    </source>
</reference>
<dbReference type="EMBL" id="BARS01034846">
    <property type="protein sequence ID" value="GAG26591.1"/>
    <property type="molecule type" value="Genomic_DNA"/>
</dbReference>
<accession>X0XNQ9</accession>